<evidence type="ECO:0000256" key="5">
    <source>
        <dbReference type="SAM" id="Phobius"/>
    </source>
</evidence>
<reference evidence="8" key="1">
    <citation type="journal article" date="2019" name="Int. J. Syst. Evol. Microbiol.">
        <title>The Global Catalogue of Microorganisms (GCM) 10K type strain sequencing project: providing services to taxonomists for standard genome sequencing and annotation.</title>
        <authorList>
            <consortium name="The Broad Institute Genomics Platform"/>
            <consortium name="The Broad Institute Genome Sequencing Center for Infectious Disease"/>
            <person name="Wu L."/>
            <person name="Ma J."/>
        </authorList>
    </citation>
    <scope>NUCLEOTIDE SEQUENCE [LARGE SCALE GENOMIC DNA]</scope>
    <source>
        <strain evidence="8">JCM 18127</strain>
    </source>
</reference>
<dbReference type="InterPro" id="IPR036013">
    <property type="entry name" value="Band_7/SPFH_dom_sf"/>
</dbReference>
<keyword evidence="4" id="KW-0175">Coiled coil</keyword>
<comment type="similarity">
    <text evidence="2">Belongs to the band 7/mec-2 family. Flotillin subfamily.</text>
</comment>
<name>A0ABP8VQ17_9ACTN</name>
<dbReference type="Pfam" id="PF01145">
    <property type="entry name" value="Band_7"/>
    <property type="match status" value="1"/>
</dbReference>
<evidence type="ECO:0000259" key="6">
    <source>
        <dbReference type="SMART" id="SM00244"/>
    </source>
</evidence>
<keyword evidence="5" id="KW-1133">Transmembrane helix</keyword>
<dbReference type="InterPro" id="IPR027705">
    <property type="entry name" value="Flotillin_fam"/>
</dbReference>
<comment type="subcellular location">
    <subcellularLocation>
        <location evidence="1">Membrane</location>
    </subcellularLocation>
</comment>
<evidence type="ECO:0000313" key="8">
    <source>
        <dbReference type="Proteomes" id="UP001500621"/>
    </source>
</evidence>
<gene>
    <name evidence="7" type="ORF">GCM10023226_01330</name>
</gene>
<organism evidence="7 8">
    <name type="scientific">Nocardioides nanhaiensis</name>
    <dbReference type="NCBI Taxonomy" id="1476871"/>
    <lineage>
        <taxon>Bacteria</taxon>
        <taxon>Bacillati</taxon>
        <taxon>Actinomycetota</taxon>
        <taxon>Actinomycetes</taxon>
        <taxon>Propionibacteriales</taxon>
        <taxon>Nocardioidaceae</taxon>
        <taxon>Nocardioides</taxon>
    </lineage>
</organism>
<dbReference type="PANTHER" id="PTHR13806:SF46">
    <property type="entry name" value="FLOTILLIN-1-RELATED"/>
    <property type="match status" value="1"/>
</dbReference>
<accession>A0ABP8VQ17</accession>
<dbReference type="RefSeq" id="WP_345262112.1">
    <property type="nucleotide sequence ID" value="NZ_BAABIM010000001.1"/>
</dbReference>
<dbReference type="SMART" id="SM00244">
    <property type="entry name" value="PHB"/>
    <property type="match status" value="1"/>
</dbReference>
<feature type="coiled-coil region" evidence="4">
    <location>
        <begin position="207"/>
        <end position="242"/>
    </location>
</feature>
<evidence type="ECO:0000313" key="7">
    <source>
        <dbReference type="EMBL" id="GAA4668933.1"/>
    </source>
</evidence>
<feature type="transmembrane region" description="Helical" evidence="5">
    <location>
        <begin position="6"/>
        <end position="24"/>
    </location>
</feature>
<comment type="caution">
    <text evidence="7">The sequence shown here is derived from an EMBL/GenBank/DDBJ whole genome shotgun (WGS) entry which is preliminary data.</text>
</comment>
<evidence type="ECO:0000256" key="1">
    <source>
        <dbReference type="ARBA" id="ARBA00004370"/>
    </source>
</evidence>
<keyword evidence="3 5" id="KW-0472">Membrane</keyword>
<dbReference type="InterPro" id="IPR031905">
    <property type="entry name" value="Flotillin_C"/>
</dbReference>
<proteinExistence type="inferred from homology"/>
<dbReference type="Gene3D" id="3.30.479.30">
    <property type="entry name" value="Band 7 domain"/>
    <property type="match status" value="1"/>
</dbReference>
<dbReference type="Proteomes" id="UP001500621">
    <property type="component" value="Unassembled WGS sequence"/>
</dbReference>
<feature type="domain" description="Band 7" evidence="6">
    <location>
        <begin position="25"/>
        <end position="206"/>
    </location>
</feature>
<dbReference type="InterPro" id="IPR001107">
    <property type="entry name" value="Band_7"/>
</dbReference>
<keyword evidence="8" id="KW-1185">Reference proteome</keyword>
<dbReference type="EMBL" id="BAABIM010000001">
    <property type="protein sequence ID" value="GAA4668933.1"/>
    <property type="molecule type" value="Genomic_DNA"/>
</dbReference>
<evidence type="ECO:0000256" key="4">
    <source>
        <dbReference type="SAM" id="Coils"/>
    </source>
</evidence>
<dbReference type="Pfam" id="PF15975">
    <property type="entry name" value="Flot"/>
    <property type="match status" value="1"/>
</dbReference>
<evidence type="ECO:0000256" key="2">
    <source>
        <dbReference type="ARBA" id="ARBA00007161"/>
    </source>
</evidence>
<dbReference type="CDD" id="cd03399">
    <property type="entry name" value="SPFH_flotillin"/>
    <property type="match status" value="1"/>
</dbReference>
<dbReference type="PANTHER" id="PTHR13806">
    <property type="entry name" value="FLOTILLIN-RELATED"/>
    <property type="match status" value="1"/>
</dbReference>
<keyword evidence="5" id="KW-0812">Transmembrane</keyword>
<dbReference type="SUPFAM" id="SSF117892">
    <property type="entry name" value="Band 7/SPFH domain"/>
    <property type="match status" value="1"/>
</dbReference>
<evidence type="ECO:0000256" key="3">
    <source>
        <dbReference type="ARBA" id="ARBA00023136"/>
    </source>
</evidence>
<sequence length="516" mass="54071">MPDSPLVPIIGLIVLVVLLVLLVTSRYKVAGPNQAFIVTGRKGKAVLNPETGELSTDLSGQKVVLGGGVFVIPFVQKLATMDLSSRRISVQIRGAVSGQGIKLNVEGVAIVKVGGNADQIRLAAQRFLSQQADVEPFTQEVLAGALRSIVGGLTVEQIIRDRAAFAQRVADESENSLTGQGLILDTFQIQDVTDDGSYLADLGRPEAARLSQEARIAEANARQAAEQAQIAAEQEIAVAQRTLALKQAEIKSETDAASAQAAASGPLAQADRDQAILLEQEKVAVRQAALTERKLETEVRKPADAERYRVEQDAEAKRSAEIAAADARKASTIAAAQAKAEEARLTGEAEKSRRAALAEAEAIEGAKRGEAEKARRVAEADATRAEGEATAAATLAIGQAEAEAMDKRAEAFANYNDAAVLQMLIEVLPQIAKEVAAPIGAIDQLTVISTDGANAMPKQVTENVVQTLNMLKTSTGLDLETLIQRSVQKAAGGMGLETGVGAATDDTVAGSTSSST</sequence>
<protein>
    <submittedName>
        <fullName evidence="7">Flotillin family protein</fullName>
    </submittedName>
</protein>